<evidence type="ECO:0000256" key="1">
    <source>
        <dbReference type="SAM" id="MobiDB-lite"/>
    </source>
</evidence>
<reference evidence="3 4" key="1">
    <citation type="journal article" date="2011" name="J. Gen. Appl. Microbiol.">
        <title>Draft genome sequencing of the enigmatic basidiomycete Mixia osmundae.</title>
        <authorList>
            <person name="Nishida H."/>
            <person name="Nagatsuka Y."/>
            <person name="Sugiyama J."/>
        </authorList>
    </citation>
    <scope>NUCLEOTIDE SEQUENCE [LARGE SCALE GENOMIC DNA]</scope>
    <source>
        <strain evidence="4">CBS 9802 / IAM 14324 / JCM 22182 / KY 12970</strain>
    </source>
</reference>
<dbReference type="STRING" id="764103.G7EAI1"/>
<gene>
    <name evidence="3" type="primary">Mo06544</name>
    <name evidence="3" type="ORF">E5Q_06544</name>
</gene>
<dbReference type="Gene3D" id="3.30.450.40">
    <property type="match status" value="1"/>
</dbReference>
<feature type="compositionally biased region" description="Low complexity" evidence="1">
    <location>
        <begin position="192"/>
        <end position="207"/>
    </location>
</feature>
<name>G7EAI1_MIXOS</name>
<dbReference type="eggNOG" id="ENOG502RY7A">
    <property type="taxonomic scope" value="Eukaryota"/>
</dbReference>
<protein>
    <recommendedName>
        <fullName evidence="2">GAF domain-containing protein</fullName>
    </recommendedName>
</protein>
<dbReference type="SMART" id="SM00065">
    <property type="entry name" value="GAF"/>
    <property type="match status" value="1"/>
</dbReference>
<comment type="caution">
    <text evidence="3">The sequence shown here is derived from an EMBL/GenBank/DDBJ whole genome shotgun (WGS) entry which is preliminary data.</text>
</comment>
<dbReference type="Proteomes" id="UP000009131">
    <property type="component" value="Unassembled WGS sequence"/>
</dbReference>
<accession>G7EAI1</accession>
<evidence type="ECO:0000259" key="2">
    <source>
        <dbReference type="SMART" id="SM00065"/>
    </source>
</evidence>
<organism evidence="3 4">
    <name type="scientific">Mixia osmundae (strain CBS 9802 / IAM 14324 / JCM 22182 / KY 12970)</name>
    <dbReference type="NCBI Taxonomy" id="764103"/>
    <lineage>
        <taxon>Eukaryota</taxon>
        <taxon>Fungi</taxon>
        <taxon>Dikarya</taxon>
        <taxon>Basidiomycota</taxon>
        <taxon>Pucciniomycotina</taxon>
        <taxon>Mixiomycetes</taxon>
        <taxon>Mixiales</taxon>
        <taxon>Mixiaceae</taxon>
        <taxon>Mixia</taxon>
    </lineage>
</organism>
<sequence>MSNNANFEVNASQEQFSLQAGSDQMAVTNQNSHTPKAVLATAPFDSIRPDSATHPQVGRLPFEGQPFSNLQPKVLPASSLPGLSQSALSARPSTSAAGTPDATAALPPPIAPQSTSSGLRSSQQSQEKASDAGHSSGYHHQRTSPVAPAPSKTKPTRKVLLCIPLPQWRRKSKGDRLASDPPQVSEKSLYAQADNAAPQSAPSAPKPRMSKKTSMSIVPKNWKEYNALYSRRAIDVEDPPLPPARALLQTSTPSAAPASEESDPYDMGYYSAPVPEDEADRQRAVERLDLFTQHDKLIDPLVKPASAVESSGDAEADLAASGAAAKAALESGGQSFETHPAFRNIVQEAREMFGTKVSLLTVLSDDKQLFLAETGLGGMRETPRDASFCSHTILSNQNQGFVLLDTQNDWRFTNAPYVKMAGARFYAGVPLMAPDIVNARQAGSGQPIGTLCVIDDKPRTQFTQEERRKLVKLADMARREIDNWHRKALEAKAARMQTTLERWQAERQSLASIGEEPASPNSEKHPGNASSVAGDGSTTNSKEVSKFSLPARHVTVREERAGLQRVFDVACSAIGKELRLDLVYLAAMKVDEGRYGTAPTAHSLSVLGAYGMPDPAPSFDGALHLKAARSPERGLLYQNAKSTAGLYASGLLVPVEEFKAEGKAYVLGAFTEDPKFVFGMEHLEFVRSFSSELVYYVSKHVKVY</sequence>
<feature type="compositionally biased region" description="Polar residues" evidence="1">
    <location>
        <begin position="15"/>
        <end position="34"/>
    </location>
</feature>
<dbReference type="PANTHER" id="PTHR43102">
    <property type="entry name" value="SLR1143 PROTEIN"/>
    <property type="match status" value="1"/>
</dbReference>
<feature type="compositionally biased region" description="Polar residues" evidence="1">
    <location>
        <begin position="81"/>
        <end position="97"/>
    </location>
</feature>
<dbReference type="AlphaFoldDB" id="G7EAI1"/>
<proteinExistence type="predicted"/>
<dbReference type="InParanoid" id="G7EAI1"/>
<reference evidence="3 4" key="2">
    <citation type="journal article" date="2012" name="Open Biol.">
        <title>Characteristics of nucleosomes and linker DNA regions on the genome of the basidiomycete Mixia osmundae revealed by mono- and dinucleosome mapping.</title>
        <authorList>
            <person name="Nishida H."/>
            <person name="Kondo S."/>
            <person name="Matsumoto T."/>
            <person name="Suzuki Y."/>
            <person name="Yoshikawa H."/>
            <person name="Taylor T.D."/>
            <person name="Sugiyama J."/>
        </authorList>
    </citation>
    <scope>NUCLEOTIDE SEQUENCE [LARGE SCALE GENOMIC DNA]</scope>
    <source>
        <strain evidence="4">CBS 9802 / IAM 14324 / JCM 22182 / KY 12970</strain>
    </source>
</reference>
<dbReference type="OrthoDB" id="21225at2759"/>
<evidence type="ECO:0000313" key="4">
    <source>
        <dbReference type="Proteomes" id="UP000009131"/>
    </source>
</evidence>
<feature type="region of interest" description="Disordered" evidence="1">
    <location>
        <begin position="192"/>
        <end position="215"/>
    </location>
</feature>
<dbReference type="HOGENOM" id="CLU_411074_0_0_1"/>
<dbReference type="InterPro" id="IPR003018">
    <property type="entry name" value="GAF"/>
</dbReference>
<keyword evidence="4" id="KW-1185">Reference proteome</keyword>
<dbReference type="PANTHER" id="PTHR43102:SF2">
    <property type="entry name" value="GAF DOMAIN-CONTAINING PROTEIN"/>
    <property type="match status" value="1"/>
</dbReference>
<dbReference type="InterPro" id="IPR029016">
    <property type="entry name" value="GAF-like_dom_sf"/>
</dbReference>
<feature type="compositionally biased region" description="Low complexity" evidence="1">
    <location>
        <begin position="113"/>
        <end position="126"/>
    </location>
</feature>
<feature type="compositionally biased region" description="Polar residues" evidence="1">
    <location>
        <begin position="528"/>
        <end position="542"/>
    </location>
</feature>
<feature type="domain" description="GAF" evidence="2">
    <location>
        <begin position="337"/>
        <end position="491"/>
    </location>
</feature>
<dbReference type="EMBL" id="BABT02000240">
    <property type="protein sequence ID" value="GAA99841.1"/>
    <property type="molecule type" value="Genomic_DNA"/>
</dbReference>
<dbReference type="SUPFAM" id="SSF55781">
    <property type="entry name" value="GAF domain-like"/>
    <property type="match status" value="1"/>
</dbReference>
<evidence type="ECO:0000313" key="3">
    <source>
        <dbReference type="EMBL" id="GAA99841.1"/>
    </source>
</evidence>
<feature type="region of interest" description="Disordered" evidence="1">
    <location>
        <begin position="511"/>
        <end position="546"/>
    </location>
</feature>
<dbReference type="Pfam" id="PF01590">
    <property type="entry name" value="GAF"/>
    <property type="match status" value="1"/>
</dbReference>
<feature type="region of interest" description="Disordered" evidence="1">
    <location>
        <begin position="15"/>
        <end position="165"/>
    </location>
</feature>